<feature type="region of interest" description="Disordered" evidence="1">
    <location>
        <begin position="230"/>
        <end position="302"/>
    </location>
</feature>
<feature type="compositionally biased region" description="Polar residues" evidence="1">
    <location>
        <begin position="178"/>
        <end position="191"/>
    </location>
</feature>
<feature type="compositionally biased region" description="Polar residues" evidence="1">
    <location>
        <begin position="230"/>
        <end position="241"/>
    </location>
</feature>
<gene>
    <name evidence="2" type="ORF">MGAL_10B055796</name>
    <name evidence="3" type="ORF">MGAL_10B057304</name>
</gene>
<dbReference type="AlphaFoldDB" id="A0A8B6BJ60"/>
<sequence>MAETEQNGSINYTNVVATSIALEMINDRHAESYKTVDLATVKEMPADSEDSNDERIPLTESSDDQSMLATGSTNPNPNQSDTSCTSNESAGYFTEISENSLQFVDFQQQSNGVTAIPYPVQQHHQQTMSYYMHNGQLYNALTLYPYTQPATMYPGFDGQKLIYYPVQPFYASACNEYDQTTPPSFSENTELTPDDERNEGTNNSTDTALEIEIKSDIDVDSIEIDNVNNGEVSNTITNTDDQQQSNNQQQNNFQQVERNSFNSETTNSFNHSVYNNQHPDYAYRNGTNIAGQHTTAGTHQPVSHQPYVYSNFQQTETNTIQPNIQYSNAVFNQVQDNYGPNLHSQVSEKQKFQYPAIYVSTTGLITVLMKHDVSVETTIDQTLRLVSHQQKLVVSINNRGNASYLFHPAAHIMQDLTTTEAEIFLGRKVKMATDFITFANNFNCYKFDHDQIDKTIPQFSDLSKDRSVNFLFTDDQSNPELLQQCSDIISRAEYERNQRGGICIRINGYKIVQTVKGDVIVSGKGKYLRMSPITSVLRLDTNFVTMDVEMNWNVRIKRGAHALNASHLGLVVSNGKVEAAFDERNKVHACKLPSRRPLLIGGANNRRSRELSPVD</sequence>
<feature type="region of interest" description="Disordered" evidence="1">
    <location>
        <begin position="178"/>
        <end position="209"/>
    </location>
</feature>
<protein>
    <submittedName>
        <fullName evidence="2">Uncharacterized protein</fullName>
    </submittedName>
</protein>
<dbReference type="PANTHER" id="PTHR39075">
    <property type="entry name" value="FI19908P1"/>
    <property type="match status" value="1"/>
</dbReference>
<accession>A0A8B6BJ60</accession>
<proteinExistence type="predicted"/>
<dbReference type="PANTHER" id="PTHR39075:SF1">
    <property type="entry name" value="FI19908P1"/>
    <property type="match status" value="1"/>
</dbReference>
<feature type="compositionally biased region" description="Polar residues" evidence="1">
    <location>
        <begin position="285"/>
        <end position="302"/>
    </location>
</feature>
<evidence type="ECO:0000313" key="4">
    <source>
        <dbReference type="Proteomes" id="UP000596742"/>
    </source>
</evidence>
<evidence type="ECO:0000256" key="1">
    <source>
        <dbReference type="SAM" id="MobiDB-lite"/>
    </source>
</evidence>
<dbReference type="Proteomes" id="UP000596742">
    <property type="component" value="Unassembled WGS sequence"/>
</dbReference>
<evidence type="ECO:0000313" key="3">
    <source>
        <dbReference type="EMBL" id="VDI41531.1"/>
    </source>
</evidence>
<feature type="region of interest" description="Disordered" evidence="1">
    <location>
        <begin position="43"/>
        <end position="87"/>
    </location>
</feature>
<feature type="compositionally biased region" description="Low complexity" evidence="1">
    <location>
        <begin position="242"/>
        <end position="272"/>
    </location>
</feature>
<name>A0A8B6BJ60_MYTGA</name>
<keyword evidence="4" id="KW-1185">Reference proteome</keyword>
<organism evidence="2 4">
    <name type="scientific">Mytilus galloprovincialis</name>
    <name type="common">Mediterranean mussel</name>
    <dbReference type="NCBI Taxonomy" id="29158"/>
    <lineage>
        <taxon>Eukaryota</taxon>
        <taxon>Metazoa</taxon>
        <taxon>Spiralia</taxon>
        <taxon>Lophotrochozoa</taxon>
        <taxon>Mollusca</taxon>
        <taxon>Bivalvia</taxon>
        <taxon>Autobranchia</taxon>
        <taxon>Pteriomorphia</taxon>
        <taxon>Mytilida</taxon>
        <taxon>Mytiloidea</taxon>
        <taxon>Mytilidae</taxon>
        <taxon>Mytilinae</taxon>
        <taxon>Mytilus</taxon>
    </lineage>
</organism>
<dbReference type="EMBL" id="UYJE01005907">
    <property type="protein sequence ID" value="VDI41531.1"/>
    <property type="molecule type" value="Genomic_DNA"/>
</dbReference>
<evidence type="ECO:0000313" key="2">
    <source>
        <dbReference type="EMBL" id="VDH91616.1"/>
    </source>
</evidence>
<dbReference type="EMBL" id="UYJE01000256">
    <property type="protein sequence ID" value="VDH91616.1"/>
    <property type="molecule type" value="Genomic_DNA"/>
</dbReference>
<comment type="caution">
    <text evidence="2">The sequence shown here is derived from an EMBL/GenBank/DDBJ whole genome shotgun (WGS) entry which is preliminary data.</text>
</comment>
<reference evidence="2" key="1">
    <citation type="submission" date="2018-11" db="EMBL/GenBank/DDBJ databases">
        <authorList>
            <person name="Alioto T."/>
            <person name="Alioto T."/>
        </authorList>
    </citation>
    <scope>NUCLEOTIDE SEQUENCE</scope>
</reference>
<feature type="compositionally biased region" description="Polar residues" evidence="1">
    <location>
        <begin position="64"/>
        <end position="87"/>
    </location>
</feature>
<dbReference type="OrthoDB" id="6287170at2759"/>